<comment type="caution">
    <text evidence="6">The sequence shown here is derived from an EMBL/GenBank/DDBJ whole genome shotgun (WGS) entry which is preliminary data.</text>
</comment>
<evidence type="ECO:0000313" key="6">
    <source>
        <dbReference type="EMBL" id="HGN90003.1"/>
    </source>
</evidence>
<keyword evidence="3" id="KW-0029">Amino-acid transport</keyword>
<name>A0A7C4HXW1_CALS0</name>
<evidence type="ECO:0000256" key="1">
    <source>
        <dbReference type="ARBA" id="ARBA00022448"/>
    </source>
</evidence>
<evidence type="ECO:0000256" key="3">
    <source>
        <dbReference type="ARBA" id="ARBA00022970"/>
    </source>
</evidence>
<keyword evidence="2" id="KW-0732">Signal</keyword>
<dbReference type="InterPro" id="IPR028081">
    <property type="entry name" value="Leu-bd"/>
</dbReference>
<evidence type="ECO:0000313" key="7">
    <source>
        <dbReference type="EMBL" id="HHN52429.1"/>
    </source>
</evidence>
<proteinExistence type="predicted"/>
<dbReference type="EMBL" id="DTCM01000075">
    <property type="protein sequence ID" value="HGL41189.1"/>
    <property type="molecule type" value="Genomic_DNA"/>
</dbReference>
<evidence type="ECO:0000256" key="2">
    <source>
        <dbReference type="ARBA" id="ARBA00022729"/>
    </source>
</evidence>
<evidence type="ECO:0000313" key="5">
    <source>
        <dbReference type="EMBL" id="HGL41189.1"/>
    </source>
</evidence>
<dbReference type="GO" id="GO:0006865">
    <property type="term" value="P:amino acid transport"/>
    <property type="evidence" value="ECO:0007669"/>
    <property type="project" value="UniProtKB-KW"/>
</dbReference>
<organism evidence="6">
    <name type="scientific">Caldiarchaeum subterraneum</name>
    <dbReference type="NCBI Taxonomy" id="311458"/>
    <lineage>
        <taxon>Archaea</taxon>
        <taxon>Nitrososphaerota</taxon>
        <taxon>Candidatus Caldarchaeales</taxon>
        <taxon>Candidatus Caldarchaeaceae</taxon>
        <taxon>Candidatus Caldarchaeum</taxon>
    </lineage>
</organism>
<dbReference type="EMBL" id="DRXG01000083">
    <property type="protein sequence ID" value="HHN52429.1"/>
    <property type="molecule type" value="Genomic_DNA"/>
</dbReference>
<protein>
    <submittedName>
        <fullName evidence="6">Amino acid ABC transporter substrate-binding protein</fullName>
    </submittedName>
</protein>
<dbReference type="PRINTS" id="PR00337">
    <property type="entry name" value="LEUILEVALBP"/>
</dbReference>
<accession>A0A7C4HXW1</accession>
<gene>
    <name evidence="7" type="ORF">ENM30_03840</name>
    <name evidence="6" type="ORF">ENT82_02590</name>
    <name evidence="5" type="ORF">ENU43_05955</name>
</gene>
<dbReference type="PANTHER" id="PTHR30483">
    <property type="entry name" value="LEUCINE-SPECIFIC-BINDING PROTEIN"/>
    <property type="match status" value="1"/>
</dbReference>
<dbReference type="InterPro" id="IPR051010">
    <property type="entry name" value="BCAA_transport"/>
</dbReference>
<sequence length="405" mass="44040">MKRSVLVAIVAVIVVAAVAASAGFLFLSQQSLGVSEVKIGALVPLTGPFAVYGAYTLDGMRFAVEEINARGGVLGARVVLVEADEKNDAKEAVAIFKRMAEVDRVTAVVGTISSGIGAVLSAEAEQAKVPLFLVAAGSHTILTKESRYTFRTCLPPAPTNGELLANFVRDKGYKRVGVVIASYEWGFAIRDVLDQRLKQLQGVQYQIEETPLGETDFTTVLRKLQPLQPEVMILTGHPPGFPTITKQAIELGFQSAYYIASVQPPELMLRGVGDIGLGKLVTTTCVNSEAPEYRQLAEKFYQKYGKFFDHNAVTGYVTVMMIADAVEKTKSVDPVTVANHIRTSEYNSPIFAWPLSYTEWGEIKKPAMRLAVIKQGNPGNINPGANWVIETLYVSPPVQPYVPEK</sequence>
<dbReference type="SUPFAM" id="SSF53822">
    <property type="entry name" value="Periplasmic binding protein-like I"/>
    <property type="match status" value="1"/>
</dbReference>
<dbReference type="InterPro" id="IPR028082">
    <property type="entry name" value="Peripla_BP_I"/>
</dbReference>
<dbReference type="Pfam" id="PF13458">
    <property type="entry name" value="Peripla_BP_6"/>
    <property type="match status" value="1"/>
</dbReference>
<dbReference type="PANTHER" id="PTHR30483:SF6">
    <property type="entry name" value="PERIPLASMIC BINDING PROTEIN OF ABC TRANSPORTER FOR NATURAL AMINO ACIDS"/>
    <property type="match status" value="1"/>
</dbReference>
<evidence type="ECO:0000259" key="4">
    <source>
        <dbReference type="Pfam" id="PF13458"/>
    </source>
</evidence>
<feature type="domain" description="Leucine-binding protein" evidence="4">
    <location>
        <begin position="36"/>
        <end position="374"/>
    </location>
</feature>
<dbReference type="InterPro" id="IPR000709">
    <property type="entry name" value="Leu_Ile_Val-bd"/>
</dbReference>
<reference evidence="6" key="1">
    <citation type="journal article" date="2020" name="mSystems">
        <title>Genome- and Community-Level Interaction Insights into Carbon Utilization and Element Cycling Functions of Hydrothermarchaeota in Hydrothermal Sediment.</title>
        <authorList>
            <person name="Zhou Z."/>
            <person name="Liu Y."/>
            <person name="Xu W."/>
            <person name="Pan J."/>
            <person name="Luo Z.H."/>
            <person name="Li M."/>
        </authorList>
    </citation>
    <scope>NUCLEOTIDE SEQUENCE [LARGE SCALE GENOMIC DNA]</scope>
    <source>
        <strain evidence="7">SpSt-1073</strain>
        <strain evidence="6">SpSt-613</strain>
        <strain evidence="5">SpSt-669</strain>
    </source>
</reference>
<dbReference type="EMBL" id="DTAD01000024">
    <property type="protein sequence ID" value="HGN90003.1"/>
    <property type="molecule type" value="Genomic_DNA"/>
</dbReference>
<dbReference type="Gene3D" id="3.40.50.2300">
    <property type="match status" value="2"/>
</dbReference>
<dbReference type="AlphaFoldDB" id="A0A7C4HXW1"/>
<keyword evidence="1" id="KW-0813">Transport</keyword>